<evidence type="ECO:0000259" key="2">
    <source>
        <dbReference type="Pfam" id="PF01575"/>
    </source>
</evidence>
<dbReference type="InterPro" id="IPR029069">
    <property type="entry name" value="HotDog_dom_sf"/>
</dbReference>
<evidence type="ECO:0000313" key="3">
    <source>
        <dbReference type="EMBL" id="AYF98282.1"/>
    </source>
</evidence>
<dbReference type="CDD" id="cd03450">
    <property type="entry name" value="NodN"/>
    <property type="match status" value="1"/>
</dbReference>
<sequence length="152" mass="16144">MSAVFADPRELLDAVGTELGAGEWFEVDQDRIARFADATDDHQWIHLDEERAASGPFGSTIAHGYLTLSLLPALSHGLLEIGNLAMAVNYGLDTVRFLQPVPAGSRVRASAVISAAEATAIGIRVSQRVTVEIEGHDKPALVAEAIALFVPA</sequence>
<organism evidence="3 4">
    <name type="scientific">Protaetiibacter intestinalis</name>
    <dbReference type="NCBI Taxonomy" id="2419774"/>
    <lineage>
        <taxon>Bacteria</taxon>
        <taxon>Bacillati</taxon>
        <taxon>Actinomycetota</taxon>
        <taxon>Actinomycetes</taxon>
        <taxon>Micrococcales</taxon>
        <taxon>Microbacteriaceae</taxon>
        <taxon>Protaetiibacter</taxon>
    </lineage>
</organism>
<dbReference type="Proteomes" id="UP000278886">
    <property type="component" value="Chromosome"/>
</dbReference>
<dbReference type="KEGG" id="lyd:D7I47_08450"/>
<dbReference type="Gene3D" id="3.10.129.10">
    <property type="entry name" value="Hotdog Thioesterase"/>
    <property type="match status" value="1"/>
</dbReference>
<dbReference type="RefSeq" id="WP_120762629.1">
    <property type="nucleotide sequence ID" value="NZ_CP032630.1"/>
</dbReference>
<dbReference type="Pfam" id="PF01575">
    <property type="entry name" value="MaoC_dehydratas"/>
    <property type="match status" value="1"/>
</dbReference>
<feature type="domain" description="MaoC-like" evidence="2">
    <location>
        <begin position="14"/>
        <end position="120"/>
    </location>
</feature>
<name>A0A387B3X4_9MICO</name>
<reference evidence="4" key="1">
    <citation type="submission" date="2018-09" db="EMBL/GenBank/DDBJ databases">
        <title>Genome sequencing of strain 2DFWR-13.</title>
        <authorList>
            <person name="Heo J."/>
            <person name="Kim S.-J."/>
            <person name="Kwon S.-W."/>
        </authorList>
    </citation>
    <scope>NUCLEOTIDE SEQUENCE [LARGE SCALE GENOMIC DNA]</scope>
    <source>
        <strain evidence="4">2DFWR-13</strain>
    </source>
</reference>
<dbReference type="AlphaFoldDB" id="A0A387B3X4"/>
<comment type="similarity">
    <text evidence="1">Belongs to the enoyl-CoA hydratase/isomerase family.</text>
</comment>
<dbReference type="InterPro" id="IPR039375">
    <property type="entry name" value="NodN-like"/>
</dbReference>
<dbReference type="InterPro" id="IPR002539">
    <property type="entry name" value="MaoC-like_dom"/>
</dbReference>
<evidence type="ECO:0000256" key="1">
    <source>
        <dbReference type="ARBA" id="ARBA00005254"/>
    </source>
</evidence>
<dbReference type="PANTHER" id="PTHR42993">
    <property type="entry name" value="MAOC-LIKE DEHYDRATASE DOMAIN-CONTAINING PROTEIN"/>
    <property type="match status" value="1"/>
</dbReference>
<proteinExistence type="inferred from homology"/>
<evidence type="ECO:0000313" key="4">
    <source>
        <dbReference type="Proteomes" id="UP000278886"/>
    </source>
</evidence>
<dbReference type="EMBL" id="CP032630">
    <property type="protein sequence ID" value="AYF98282.1"/>
    <property type="molecule type" value="Genomic_DNA"/>
</dbReference>
<keyword evidence="4" id="KW-1185">Reference proteome</keyword>
<protein>
    <submittedName>
        <fullName evidence="3">MaoC family dehydratase</fullName>
    </submittedName>
</protein>
<accession>A0A387B3X4</accession>
<dbReference type="OrthoDB" id="9801735at2"/>
<dbReference type="SUPFAM" id="SSF54637">
    <property type="entry name" value="Thioesterase/thiol ester dehydrase-isomerase"/>
    <property type="match status" value="1"/>
</dbReference>
<gene>
    <name evidence="3" type="ORF">D7I47_08450</name>
</gene>
<dbReference type="PANTHER" id="PTHR42993:SF1">
    <property type="entry name" value="MAOC-LIKE DEHYDRATASE DOMAIN-CONTAINING PROTEIN"/>
    <property type="match status" value="1"/>
</dbReference>